<evidence type="ECO:0000256" key="4">
    <source>
        <dbReference type="SAM" id="MobiDB-lite"/>
    </source>
</evidence>
<feature type="region of interest" description="Disordered" evidence="4">
    <location>
        <begin position="22"/>
        <end position="46"/>
    </location>
</feature>
<dbReference type="Proteomes" id="UP000319894">
    <property type="component" value="Unassembled WGS sequence"/>
</dbReference>
<feature type="binding site" evidence="3">
    <location>
        <position position="117"/>
    </location>
    <ligand>
        <name>Cu cation</name>
        <dbReference type="ChEBI" id="CHEBI:23378"/>
    </ligand>
</feature>
<dbReference type="InterPro" id="IPR000923">
    <property type="entry name" value="BlueCu_1"/>
</dbReference>
<gene>
    <name evidence="6" type="ORF">DP107_15045</name>
</gene>
<feature type="binding site" evidence="3">
    <location>
        <position position="154"/>
    </location>
    <ligand>
        <name>Cu cation</name>
        <dbReference type="ChEBI" id="CHEBI:23378"/>
    </ligand>
</feature>
<proteinExistence type="predicted"/>
<evidence type="ECO:0000256" key="1">
    <source>
        <dbReference type="ARBA" id="ARBA00022723"/>
    </source>
</evidence>
<dbReference type="InterPro" id="IPR017533">
    <property type="entry name" value="Halocyanin"/>
</dbReference>
<dbReference type="SUPFAM" id="SSF49503">
    <property type="entry name" value="Cupredoxins"/>
    <property type="match status" value="1"/>
</dbReference>
<dbReference type="InParanoid" id="A0A554MX31"/>
<dbReference type="Gene3D" id="2.60.40.420">
    <property type="entry name" value="Cupredoxins - blue copper proteins"/>
    <property type="match status" value="1"/>
</dbReference>
<dbReference type="PRINTS" id="PR00157">
    <property type="entry name" value="PLASTOCYANIN"/>
</dbReference>
<feature type="domain" description="Blue (type 1) copper" evidence="5">
    <location>
        <begin position="85"/>
        <end position="168"/>
    </location>
</feature>
<keyword evidence="1 3" id="KW-0479">Metal-binding</keyword>
<feature type="compositionally biased region" description="Gly residues" evidence="4">
    <location>
        <begin position="23"/>
        <end position="42"/>
    </location>
</feature>
<dbReference type="OrthoDB" id="11088at2157"/>
<organism evidence="6 7">
    <name type="scientific">Haloglomus irregulare</name>
    <dbReference type="NCBI Taxonomy" id="2234134"/>
    <lineage>
        <taxon>Archaea</taxon>
        <taxon>Methanobacteriati</taxon>
        <taxon>Methanobacteriota</taxon>
        <taxon>Stenosarchaea group</taxon>
        <taxon>Halobacteria</taxon>
        <taxon>Halobacteriales</taxon>
        <taxon>Natronomonadaceae</taxon>
        <taxon>Haloglomus</taxon>
    </lineage>
</organism>
<dbReference type="EMBL" id="QMDX01000011">
    <property type="protein sequence ID" value="TSD09681.1"/>
    <property type="molecule type" value="Genomic_DNA"/>
</dbReference>
<keyword evidence="7" id="KW-1185">Reference proteome</keyword>
<dbReference type="NCBIfam" id="TIGR03102">
    <property type="entry name" value="halo_cynanin"/>
    <property type="match status" value="1"/>
</dbReference>
<accession>A0A554MX31</accession>
<dbReference type="GO" id="GO:0009055">
    <property type="term" value="F:electron transfer activity"/>
    <property type="evidence" value="ECO:0007669"/>
    <property type="project" value="InterPro"/>
</dbReference>
<evidence type="ECO:0000259" key="5">
    <source>
        <dbReference type="Pfam" id="PF00127"/>
    </source>
</evidence>
<dbReference type="Pfam" id="PF00127">
    <property type="entry name" value="Copper-bind"/>
    <property type="match status" value="1"/>
</dbReference>
<keyword evidence="2 3" id="KW-0186">Copper</keyword>
<evidence type="ECO:0000313" key="7">
    <source>
        <dbReference type="Proteomes" id="UP000319894"/>
    </source>
</evidence>
<dbReference type="CDD" id="cd04220">
    <property type="entry name" value="Halocyanin"/>
    <property type="match status" value="1"/>
</dbReference>
<name>A0A554MX31_9EURY</name>
<evidence type="ECO:0000313" key="6">
    <source>
        <dbReference type="EMBL" id="TSD09681.1"/>
    </source>
</evidence>
<comment type="caution">
    <text evidence="6">The sequence shown here is derived from an EMBL/GenBank/DDBJ whole genome shotgun (WGS) entry which is preliminary data.</text>
</comment>
<dbReference type="InterPro" id="IPR002387">
    <property type="entry name" value="Plastocyanin"/>
</dbReference>
<reference evidence="6 7" key="1">
    <citation type="submission" date="2018-06" db="EMBL/GenBank/DDBJ databases">
        <title>Natronomonas sp. F16-60 a new haloarchaeon isolated from a solar saltern of Isla Cristina, Huelva, Spain.</title>
        <authorList>
            <person name="Duran-Viseras A."/>
            <person name="Sanchez-Porro C."/>
            <person name="Ventosa A."/>
        </authorList>
    </citation>
    <scope>NUCLEOTIDE SEQUENCE [LARGE SCALE GENOMIC DNA]</scope>
    <source>
        <strain evidence="6 7">F16-60</strain>
    </source>
</reference>
<dbReference type="AlphaFoldDB" id="A0A554MX31"/>
<dbReference type="RefSeq" id="WP_144262968.1">
    <property type="nucleotide sequence ID" value="NZ_QMDX01000011.1"/>
</dbReference>
<feature type="binding site" evidence="3">
    <location>
        <position position="162"/>
    </location>
    <ligand>
        <name>Cu cation</name>
        <dbReference type="ChEBI" id="CHEBI:23378"/>
    </ligand>
</feature>
<comment type="cofactor">
    <cofactor evidence="3">
        <name>Cu(2+)</name>
        <dbReference type="ChEBI" id="CHEBI:29036"/>
    </cofactor>
    <text evidence="3">The crystal structure with reduced Cu(1+) has also been determined.</text>
</comment>
<evidence type="ECO:0000256" key="2">
    <source>
        <dbReference type="ARBA" id="ARBA00023008"/>
    </source>
</evidence>
<dbReference type="GO" id="GO:0005507">
    <property type="term" value="F:copper ion binding"/>
    <property type="evidence" value="ECO:0007669"/>
    <property type="project" value="InterPro"/>
</dbReference>
<sequence length="170" mass="16990">MKRPGRRRVLAATGAALAAGLAGCSGGDGGDGGDGTDGGDGGSSDIEIPAEAESRVEDYLTADPAADNYDGITAMGSGSVTVDVGARGNGGNFAYAPVAIVVESGTTVEWDWVAGNHNVLAAEGSDFDLDSGSARRDDSYEFTFDSAGVGTYYCTPHQSVGMKGAVVVVG</sequence>
<dbReference type="PROSITE" id="PS51257">
    <property type="entry name" value="PROKAR_LIPOPROTEIN"/>
    <property type="match status" value="1"/>
</dbReference>
<dbReference type="InterPro" id="IPR008972">
    <property type="entry name" value="Cupredoxin"/>
</dbReference>
<protein>
    <submittedName>
        <fullName evidence="6">Halocyanin domain-containing protein</fullName>
    </submittedName>
</protein>
<evidence type="ECO:0000256" key="3">
    <source>
        <dbReference type="PIRSR" id="PIRSR602387-1"/>
    </source>
</evidence>
<feature type="binding site" evidence="3">
    <location>
        <position position="157"/>
    </location>
    <ligand>
        <name>Cu cation</name>
        <dbReference type="ChEBI" id="CHEBI:23378"/>
    </ligand>
</feature>